<proteinExistence type="predicted"/>
<evidence type="ECO:0000313" key="3">
    <source>
        <dbReference type="Proteomes" id="UP001595993"/>
    </source>
</evidence>
<name>A0ABV9G972_9ACTN</name>
<dbReference type="Proteomes" id="UP001595993">
    <property type="component" value="Unassembled WGS sequence"/>
</dbReference>
<reference evidence="3" key="1">
    <citation type="journal article" date="2019" name="Int. J. Syst. Evol. Microbiol.">
        <title>The Global Catalogue of Microorganisms (GCM) 10K type strain sequencing project: providing services to taxonomists for standard genome sequencing and annotation.</title>
        <authorList>
            <consortium name="The Broad Institute Genomics Platform"/>
            <consortium name="The Broad Institute Genome Sequencing Center for Infectious Disease"/>
            <person name="Wu L."/>
            <person name="Ma J."/>
        </authorList>
    </citation>
    <scope>NUCLEOTIDE SEQUENCE [LARGE SCALE GENOMIC DNA]</scope>
    <source>
        <strain evidence="3">CGMCC 4.7139</strain>
    </source>
</reference>
<keyword evidence="1" id="KW-0472">Membrane</keyword>
<evidence type="ECO:0000256" key="1">
    <source>
        <dbReference type="SAM" id="Phobius"/>
    </source>
</evidence>
<feature type="transmembrane region" description="Helical" evidence="1">
    <location>
        <begin position="23"/>
        <end position="46"/>
    </location>
</feature>
<dbReference type="RefSeq" id="WP_381196810.1">
    <property type="nucleotide sequence ID" value="NZ_JBHSFE010000014.1"/>
</dbReference>
<gene>
    <name evidence="2" type="ORF">ACFO9E_18110</name>
</gene>
<keyword evidence="3" id="KW-1185">Reference proteome</keyword>
<dbReference type="EMBL" id="JBHSFE010000014">
    <property type="protein sequence ID" value="MFC4609713.1"/>
    <property type="molecule type" value="Genomic_DNA"/>
</dbReference>
<protein>
    <submittedName>
        <fullName evidence="2">Uncharacterized protein</fullName>
    </submittedName>
</protein>
<sequence>MPEFFMVLAAADAVDAPTDVGKMIGGLVQYGVLGLVVTLFLTGTIVPKATVQALSLERDNWRDAHQKEHEAHQATLVQLAKAQTSADVATEQGRAMVKLLEDFGHRPDTPRST</sequence>
<keyword evidence="1" id="KW-1133">Transmembrane helix</keyword>
<evidence type="ECO:0000313" key="2">
    <source>
        <dbReference type="EMBL" id="MFC4609713.1"/>
    </source>
</evidence>
<organism evidence="2 3">
    <name type="scientific">Streptomyces maoxianensis</name>
    <dbReference type="NCBI Taxonomy" id="1459942"/>
    <lineage>
        <taxon>Bacteria</taxon>
        <taxon>Bacillati</taxon>
        <taxon>Actinomycetota</taxon>
        <taxon>Actinomycetes</taxon>
        <taxon>Kitasatosporales</taxon>
        <taxon>Streptomycetaceae</taxon>
        <taxon>Streptomyces</taxon>
    </lineage>
</organism>
<comment type="caution">
    <text evidence="2">The sequence shown here is derived from an EMBL/GenBank/DDBJ whole genome shotgun (WGS) entry which is preliminary data.</text>
</comment>
<keyword evidence="1" id="KW-0812">Transmembrane</keyword>
<accession>A0ABV9G972</accession>